<dbReference type="RefSeq" id="WP_267304259.1">
    <property type="nucleotide sequence ID" value="NZ_JAOQJX010000025.1"/>
</dbReference>
<gene>
    <name evidence="1" type="ORF">OCV51_12995</name>
</gene>
<sequence length="47" mass="5562">MYRNTMRCSEEDYYALVCAVERYLNIADDPDWKIICAIIGIEEEEDV</sequence>
<protein>
    <submittedName>
        <fullName evidence="1">Uncharacterized protein</fullName>
    </submittedName>
</protein>
<keyword evidence="2" id="KW-1185">Reference proteome</keyword>
<evidence type="ECO:0000313" key="1">
    <source>
        <dbReference type="EMBL" id="MCU6748558.1"/>
    </source>
</evidence>
<dbReference type="EMBL" id="JAOQJX010000025">
    <property type="protein sequence ID" value="MCU6748558.1"/>
    <property type="molecule type" value="Genomic_DNA"/>
</dbReference>
<proteinExistence type="predicted"/>
<evidence type="ECO:0000313" key="2">
    <source>
        <dbReference type="Proteomes" id="UP001652394"/>
    </source>
</evidence>
<comment type="caution">
    <text evidence="1">The sequence shown here is derived from an EMBL/GenBank/DDBJ whole genome shotgun (WGS) entry which is preliminary data.</text>
</comment>
<name>A0ABT2TE38_9FIRM</name>
<dbReference type="Proteomes" id="UP001652394">
    <property type="component" value="Unassembled WGS sequence"/>
</dbReference>
<accession>A0ABT2TE38</accession>
<organism evidence="1 2">
    <name type="scientific">Faecalicatena acetigenes</name>
    <dbReference type="NCBI Taxonomy" id="2981790"/>
    <lineage>
        <taxon>Bacteria</taxon>
        <taxon>Bacillati</taxon>
        <taxon>Bacillota</taxon>
        <taxon>Clostridia</taxon>
        <taxon>Lachnospirales</taxon>
        <taxon>Lachnospiraceae</taxon>
        <taxon>Faecalicatena</taxon>
    </lineage>
</organism>
<reference evidence="1 2" key="1">
    <citation type="journal article" date="2021" name="ISME Commun">
        <title>Automated analysis of genomic sequences facilitates high-throughput and comprehensive description of bacteria.</title>
        <authorList>
            <person name="Hitch T.C.A."/>
        </authorList>
    </citation>
    <scope>NUCLEOTIDE SEQUENCE [LARGE SCALE GENOMIC DNA]</scope>
    <source>
        <strain evidence="1 2">H2_18</strain>
    </source>
</reference>